<dbReference type="Proteomes" id="UP000477782">
    <property type="component" value="Unassembled WGS sequence"/>
</dbReference>
<proteinExistence type="predicted"/>
<evidence type="ECO:0000313" key="3">
    <source>
        <dbReference type="Proteomes" id="UP000477782"/>
    </source>
</evidence>
<sequence length="78" mass="8659">MFASVTTSTMTIRRVQKQSILGRLAETLRLGAAARRQRAALANLDDALLTDIGLSARTARTEADRPFWDVPASWRRGM</sequence>
<gene>
    <name evidence="2" type="ORF">G4Z14_11470</name>
</gene>
<protein>
    <submittedName>
        <fullName evidence="2">DUF1127 domain-containing protein</fullName>
    </submittedName>
</protein>
<organism evidence="2 3">
    <name type="scientific">Tabrizicola oligotrophica</name>
    <dbReference type="NCBI Taxonomy" id="2710650"/>
    <lineage>
        <taxon>Bacteria</taxon>
        <taxon>Pseudomonadati</taxon>
        <taxon>Pseudomonadota</taxon>
        <taxon>Alphaproteobacteria</taxon>
        <taxon>Rhodobacterales</taxon>
        <taxon>Paracoccaceae</taxon>
        <taxon>Tabrizicola</taxon>
    </lineage>
</organism>
<evidence type="ECO:0000313" key="2">
    <source>
        <dbReference type="EMBL" id="NEY90917.1"/>
    </source>
</evidence>
<comment type="caution">
    <text evidence="2">The sequence shown here is derived from an EMBL/GenBank/DDBJ whole genome shotgun (WGS) entry which is preliminary data.</text>
</comment>
<reference evidence="2 3" key="1">
    <citation type="submission" date="2020-02" db="EMBL/GenBank/DDBJ databases">
        <authorList>
            <person name="Chen W.-M."/>
        </authorList>
    </citation>
    <scope>NUCLEOTIDE SEQUENCE [LARGE SCALE GENOMIC DNA]</scope>
    <source>
        <strain evidence="2 3">KMS-5</strain>
    </source>
</reference>
<dbReference type="AlphaFoldDB" id="A0A6M0QU47"/>
<dbReference type="EMBL" id="JAAIVJ010000006">
    <property type="protein sequence ID" value="NEY90917.1"/>
    <property type="molecule type" value="Genomic_DNA"/>
</dbReference>
<dbReference type="InterPro" id="IPR009506">
    <property type="entry name" value="YjiS-like"/>
</dbReference>
<accession>A0A6M0QU47</accession>
<dbReference type="RefSeq" id="WP_164625835.1">
    <property type="nucleotide sequence ID" value="NZ_JAAIVJ010000006.1"/>
</dbReference>
<keyword evidence="3" id="KW-1185">Reference proteome</keyword>
<name>A0A6M0QU47_9RHOB</name>
<dbReference type="Pfam" id="PF06568">
    <property type="entry name" value="YjiS-like"/>
    <property type="match status" value="1"/>
</dbReference>
<evidence type="ECO:0000259" key="1">
    <source>
        <dbReference type="Pfam" id="PF06568"/>
    </source>
</evidence>
<feature type="domain" description="YjiS-like" evidence="1">
    <location>
        <begin position="24"/>
        <end position="55"/>
    </location>
</feature>